<dbReference type="OrthoDB" id="2691876at2"/>
<protein>
    <submittedName>
        <fullName evidence="1">Uncharacterized protein</fullName>
    </submittedName>
</protein>
<dbReference type="RefSeq" id="WP_009709930.1">
    <property type="nucleotide sequence ID" value="NZ_CP048103.1"/>
</dbReference>
<dbReference type="AlphaFoldDB" id="A0A1N7N9Z1"/>
<evidence type="ECO:0000313" key="2">
    <source>
        <dbReference type="Proteomes" id="UP000186795"/>
    </source>
</evidence>
<proteinExistence type="predicted"/>
<organism evidence="1 2">
    <name type="scientific">Kroppenstedtia eburnea</name>
    <dbReference type="NCBI Taxonomy" id="714067"/>
    <lineage>
        <taxon>Bacteria</taxon>
        <taxon>Bacillati</taxon>
        <taxon>Bacillota</taxon>
        <taxon>Bacilli</taxon>
        <taxon>Bacillales</taxon>
        <taxon>Thermoactinomycetaceae</taxon>
        <taxon>Kroppenstedtia</taxon>
    </lineage>
</organism>
<keyword evidence="2" id="KW-1185">Reference proteome</keyword>
<reference evidence="2" key="1">
    <citation type="submission" date="2017-01" db="EMBL/GenBank/DDBJ databases">
        <authorList>
            <person name="Varghese N."/>
            <person name="Submissions S."/>
        </authorList>
    </citation>
    <scope>NUCLEOTIDE SEQUENCE [LARGE SCALE GENOMIC DNA]</scope>
    <source>
        <strain evidence="2">DSM 45196</strain>
    </source>
</reference>
<gene>
    <name evidence="1" type="ORF">SAMN05421790_10874</name>
</gene>
<accession>A0A1N7N9Z1</accession>
<name>A0A1N7N9Z1_9BACL</name>
<dbReference type="Proteomes" id="UP000186795">
    <property type="component" value="Unassembled WGS sequence"/>
</dbReference>
<sequence>MDRKQLHKRVTELQLLLDKGYVRFERPSPIQESLQKIRFDKKGNIVPESVDQNVTALLTLVELY</sequence>
<dbReference type="EMBL" id="FTOD01000008">
    <property type="protein sequence ID" value="SIS95175.1"/>
    <property type="molecule type" value="Genomic_DNA"/>
</dbReference>
<evidence type="ECO:0000313" key="1">
    <source>
        <dbReference type="EMBL" id="SIS95175.1"/>
    </source>
</evidence>